<keyword evidence="4 7" id="KW-0472">Membrane</keyword>
<evidence type="ECO:0000256" key="5">
    <source>
        <dbReference type="ARBA" id="ARBA00023239"/>
    </source>
</evidence>
<dbReference type="HAMAP" id="MF_02065">
    <property type="entry name" value="MltG"/>
    <property type="match status" value="1"/>
</dbReference>
<keyword evidence="6 7" id="KW-0961">Cell wall biogenesis/degradation</keyword>
<keyword evidence="2 7" id="KW-0812">Transmembrane</keyword>
<evidence type="ECO:0000256" key="3">
    <source>
        <dbReference type="ARBA" id="ARBA00022989"/>
    </source>
</evidence>
<dbReference type="GO" id="GO:0008932">
    <property type="term" value="F:lytic endotransglycosylase activity"/>
    <property type="evidence" value="ECO:0007669"/>
    <property type="project" value="UniProtKB-UniRule"/>
</dbReference>
<dbReference type="FunFam" id="3.30.160.60:FF:000242">
    <property type="entry name" value="Endolytic murein transglycosylase"/>
    <property type="match status" value="1"/>
</dbReference>
<comment type="function">
    <text evidence="7">Functions as a peptidoglycan terminase that cleaves nascent peptidoglycan strands endolytically to terminate their elongation.</text>
</comment>
<dbReference type="RefSeq" id="WP_050074500.1">
    <property type="nucleotide sequence ID" value="NZ_CPZJ01000020.1"/>
</dbReference>
<evidence type="ECO:0000256" key="2">
    <source>
        <dbReference type="ARBA" id="ARBA00022692"/>
    </source>
</evidence>
<dbReference type="Gene3D" id="3.30.160.60">
    <property type="entry name" value="Classic Zinc Finger"/>
    <property type="match status" value="2"/>
</dbReference>
<feature type="site" description="Important for catalytic activity" evidence="7">
    <location>
        <position position="219"/>
    </location>
</feature>
<evidence type="ECO:0000256" key="7">
    <source>
        <dbReference type="HAMAP-Rule" id="MF_02065"/>
    </source>
</evidence>
<organism evidence="8 9">
    <name type="scientific">Yersinia intermedia</name>
    <dbReference type="NCBI Taxonomy" id="631"/>
    <lineage>
        <taxon>Bacteria</taxon>
        <taxon>Pseudomonadati</taxon>
        <taxon>Pseudomonadota</taxon>
        <taxon>Gammaproteobacteria</taxon>
        <taxon>Enterobacterales</taxon>
        <taxon>Yersiniaceae</taxon>
        <taxon>Yersinia</taxon>
    </lineage>
</organism>
<comment type="catalytic activity">
    <reaction evidence="7">
        <text>a peptidoglycan chain = a peptidoglycan chain with N-acetyl-1,6-anhydromuramyl-[peptide] at the reducing end + a peptidoglycan chain with N-acetylglucosamine at the non-reducing end.</text>
        <dbReference type="EC" id="4.2.2.29"/>
    </reaction>
</comment>
<name>A0A0T9MVJ2_YERIN</name>
<keyword evidence="3 7" id="KW-1133">Transmembrane helix</keyword>
<evidence type="ECO:0000256" key="1">
    <source>
        <dbReference type="ARBA" id="ARBA00022475"/>
    </source>
</evidence>
<dbReference type="PANTHER" id="PTHR30518:SF2">
    <property type="entry name" value="ENDOLYTIC MUREIN TRANSGLYCOSYLASE"/>
    <property type="match status" value="1"/>
</dbReference>
<dbReference type="NCBIfam" id="TIGR00247">
    <property type="entry name" value="endolytic transglycosylase MltG"/>
    <property type="match status" value="1"/>
</dbReference>
<reference evidence="8 9" key="1">
    <citation type="submission" date="2015-03" db="EMBL/GenBank/DDBJ databases">
        <authorList>
            <person name="Murphy D."/>
        </authorList>
    </citation>
    <scope>NUCLEOTIDE SEQUENCE [LARGE SCALE GENOMIC DNA]</scope>
    <source>
        <strain evidence="8 9">BR165/97</strain>
    </source>
</reference>
<evidence type="ECO:0000256" key="4">
    <source>
        <dbReference type="ARBA" id="ARBA00023136"/>
    </source>
</evidence>
<dbReference type="Proteomes" id="UP000038750">
    <property type="component" value="Unassembled WGS sequence"/>
</dbReference>
<dbReference type="STRING" id="631.CH53_2"/>
<keyword evidence="7" id="KW-0997">Cell inner membrane</keyword>
<dbReference type="CDD" id="cd08010">
    <property type="entry name" value="MltG_like"/>
    <property type="match status" value="1"/>
</dbReference>
<dbReference type="GO" id="GO:0071555">
    <property type="term" value="P:cell wall organization"/>
    <property type="evidence" value="ECO:0007669"/>
    <property type="project" value="UniProtKB-KW"/>
</dbReference>
<evidence type="ECO:0000313" key="8">
    <source>
        <dbReference type="EMBL" id="CNG50942.1"/>
    </source>
</evidence>
<evidence type="ECO:0000313" key="9">
    <source>
        <dbReference type="Proteomes" id="UP000038750"/>
    </source>
</evidence>
<protein>
    <recommendedName>
        <fullName evidence="7">Endolytic murein transglycosylase</fullName>
        <ecNumber evidence="7">4.2.2.29</ecNumber>
    </recommendedName>
    <alternativeName>
        <fullName evidence="7">Peptidoglycan lytic transglycosylase</fullName>
    </alternativeName>
    <alternativeName>
        <fullName evidence="7">Peptidoglycan polymerization terminase</fullName>
    </alternativeName>
</protein>
<gene>
    <name evidence="8" type="primary">yceG</name>
    <name evidence="7" type="synonym">mltG</name>
    <name evidence="8" type="ORF">ERS008530_03932</name>
</gene>
<sequence>MKIKSTRVVILFAAICLGLVLLGYQKIQHFANQPLAIQQETIFKLPSGTGRVALENLLQRDHVIKNTRLFPWLLRIEPELAKFKAGTYRFTPGMTVRGMLELLASGKEAQFTVRFIEGKRLRDWLDELQQSKYVKQVLAGKSDTEIAGLLGLKDIEHPEGWLYPDTYSYTAGTTDLALLKRAHVKMEKTVDEIWQGRDESLPYKTPGELVTMASIIEKETAVNEERTKVASVFINRLRIGMRLQTDPTVIYGMGDKYNGNISRKDLDTPTPYNTYVISGLPPTPIAMPGLASLTAAAHPAKTAYLYFVADGKGGHTFTTNLASHNQAVRVYRQSLKDKNEQ</sequence>
<evidence type="ECO:0000256" key="6">
    <source>
        <dbReference type="ARBA" id="ARBA00023316"/>
    </source>
</evidence>
<keyword evidence="5 7" id="KW-0456">Lyase</keyword>
<accession>A0A0T9MVJ2</accession>
<dbReference type="EMBL" id="CPZJ01000020">
    <property type="protein sequence ID" value="CNG50942.1"/>
    <property type="molecule type" value="Genomic_DNA"/>
</dbReference>
<dbReference type="OrthoDB" id="9814591at2"/>
<proteinExistence type="inferred from homology"/>
<dbReference type="GO" id="GO:0009252">
    <property type="term" value="P:peptidoglycan biosynthetic process"/>
    <property type="evidence" value="ECO:0007669"/>
    <property type="project" value="UniProtKB-UniRule"/>
</dbReference>
<dbReference type="AlphaFoldDB" id="A0A0T9MVJ2"/>
<comment type="similarity">
    <text evidence="7">Belongs to the transglycosylase MltG family.</text>
</comment>
<keyword evidence="1 7" id="KW-1003">Cell membrane</keyword>
<dbReference type="Pfam" id="PF02618">
    <property type="entry name" value="YceG"/>
    <property type="match status" value="1"/>
</dbReference>
<dbReference type="PANTHER" id="PTHR30518">
    <property type="entry name" value="ENDOLYTIC MUREIN TRANSGLYCOSYLASE"/>
    <property type="match status" value="1"/>
</dbReference>
<dbReference type="FunFam" id="3.30.160.60:FF:000497">
    <property type="entry name" value="Endolytic murein transglycosylase"/>
    <property type="match status" value="1"/>
</dbReference>
<dbReference type="GO" id="GO:0005886">
    <property type="term" value="C:plasma membrane"/>
    <property type="evidence" value="ECO:0007669"/>
    <property type="project" value="UniProtKB-UniRule"/>
</dbReference>
<dbReference type="eggNOG" id="COG1559">
    <property type="taxonomic scope" value="Bacteria"/>
</dbReference>
<dbReference type="InterPro" id="IPR003770">
    <property type="entry name" value="MLTG-like"/>
</dbReference>
<dbReference type="EC" id="4.2.2.29" evidence="7"/>